<comment type="caution">
    <text evidence="2">The sequence shown here is derived from an EMBL/GenBank/DDBJ whole genome shotgun (WGS) entry which is preliminary data.</text>
</comment>
<feature type="domain" description="Methyltransferase type 11" evidence="1">
    <location>
        <begin position="63"/>
        <end position="156"/>
    </location>
</feature>
<gene>
    <name evidence="2" type="ORF">GTW23_10840</name>
</gene>
<dbReference type="Gene3D" id="3.40.50.150">
    <property type="entry name" value="Vaccinia Virus protein VP39"/>
    <property type="match status" value="1"/>
</dbReference>
<organism evidence="2 3">
    <name type="scientific">Hoeflea alexandrii</name>
    <dbReference type="NCBI Taxonomy" id="288436"/>
    <lineage>
        <taxon>Bacteria</taxon>
        <taxon>Pseudomonadati</taxon>
        <taxon>Pseudomonadota</taxon>
        <taxon>Alphaproteobacteria</taxon>
        <taxon>Hyphomicrobiales</taxon>
        <taxon>Rhizobiaceae</taxon>
        <taxon>Hoeflea</taxon>
    </lineage>
</organism>
<keyword evidence="3" id="KW-1185">Reference proteome</keyword>
<accession>A0ABT1CR52</accession>
<dbReference type="PANTHER" id="PTHR42912">
    <property type="entry name" value="METHYLTRANSFERASE"/>
    <property type="match status" value="1"/>
</dbReference>
<evidence type="ECO:0000259" key="1">
    <source>
        <dbReference type="Pfam" id="PF08241"/>
    </source>
</evidence>
<dbReference type="EMBL" id="JAAAML010000002">
    <property type="protein sequence ID" value="MCO6408670.1"/>
    <property type="molecule type" value="Genomic_DNA"/>
</dbReference>
<dbReference type="SUPFAM" id="SSF53335">
    <property type="entry name" value="S-adenosyl-L-methionine-dependent methyltransferases"/>
    <property type="match status" value="1"/>
</dbReference>
<sequence>MAHRSNRELEQVYAARSPDELAAAYAAWAAAYDRDTLAAGYCLPFQVLAWVARYIRPDAGPLLDAGCGTGLSGPYLKALGYDRIAGLDFSEEMLKVAGSRNAYDDLRRATLGEVLPWADNHFAAFFSTGVFTEGHAPASSLEELCRITRPGGAAIFTVRDTIFHSGGFGSIIEDLGARGIWRPMEQSPPFRAFALDEPDVLVSAHVFEVLA</sequence>
<dbReference type="CDD" id="cd02440">
    <property type="entry name" value="AdoMet_MTases"/>
    <property type="match status" value="1"/>
</dbReference>
<dbReference type="Proteomes" id="UP001320715">
    <property type="component" value="Unassembled WGS sequence"/>
</dbReference>
<keyword evidence="2" id="KW-0808">Transferase</keyword>
<dbReference type="GO" id="GO:0008168">
    <property type="term" value="F:methyltransferase activity"/>
    <property type="evidence" value="ECO:0007669"/>
    <property type="project" value="UniProtKB-KW"/>
</dbReference>
<name>A0ABT1CR52_9HYPH</name>
<protein>
    <submittedName>
        <fullName evidence="2">Methyltransferase domain-containing protein</fullName>
    </submittedName>
</protein>
<dbReference type="Pfam" id="PF08241">
    <property type="entry name" value="Methyltransf_11"/>
    <property type="match status" value="1"/>
</dbReference>
<reference evidence="2 3" key="1">
    <citation type="submission" date="2020-01" db="EMBL/GenBank/DDBJ databases">
        <title>Genomes of bacteria type strains.</title>
        <authorList>
            <person name="Chen J."/>
            <person name="Zhu S."/>
            <person name="Yang J."/>
        </authorList>
    </citation>
    <scope>NUCLEOTIDE SEQUENCE [LARGE SCALE GENOMIC DNA]</scope>
    <source>
        <strain evidence="2 3">DSM 16655</strain>
    </source>
</reference>
<dbReference type="PANTHER" id="PTHR42912:SF93">
    <property type="entry name" value="N6-ADENOSINE-METHYLTRANSFERASE TMT1A"/>
    <property type="match status" value="1"/>
</dbReference>
<dbReference type="InterPro" id="IPR013216">
    <property type="entry name" value="Methyltransf_11"/>
</dbReference>
<dbReference type="RefSeq" id="WP_252915781.1">
    <property type="nucleotide sequence ID" value="NZ_JAAAML010000002.1"/>
</dbReference>
<evidence type="ECO:0000313" key="3">
    <source>
        <dbReference type="Proteomes" id="UP001320715"/>
    </source>
</evidence>
<dbReference type="InterPro" id="IPR029063">
    <property type="entry name" value="SAM-dependent_MTases_sf"/>
</dbReference>
<evidence type="ECO:0000313" key="2">
    <source>
        <dbReference type="EMBL" id="MCO6408670.1"/>
    </source>
</evidence>
<dbReference type="InterPro" id="IPR050508">
    <property type="entry name" value="Methyltransf_Superfamily"/>
</dbReference>
<proteinExistence type="predicted"/>
<keyword evidence="2" id="KW-0489">Methyltransferase</keyword>
<dbReference type="GO" id="GO:0032259">
    <property type="term" value="P:methylation"/>
    <property type="evidence" value="ECO:0007669"/>
    <property type="project" value="UniProtKB-KW"/>
</dbReference>